<evidence type="ECO:0000256" key="5">
    <source>
        <dbReference type="ARBA" id="ARBA00023002"/>
    </source>
</evidence>
<feature type="binding site" evidence="6">
    <location>
        <position position="44"/>
    </location>
    <ligand>
        <name>FAD</name>
        <dbReference type="ChEBI" id="CHEBI:57692"/>
    </ligand>
</feature>
<feature type="binding site" evidence="6">
    <location>
        <position position="48"/>
    </location>
    <ligand>
        <name>FAD</name>
        <dbReference type="ChEBI" id="CHEBI:57692"/>
    </ligand>
</feature>
<dbReference type="InterPro" id="IPR036188">
    <property type="entry name" value="FAD/NAD-bd_sf"/>
</dbReference>
<comment type="caution">
    <text evidence="8">The sequence shown here is derived from an EMBL/GenBank/DDBJ whole genome shotgun (WGS) entry which is preliminary data.</text>
</comment>
<feature type="binding site" evidence="6">
    <location>
        <position position="36"/>
    </location>
    <ligand>
        <name>FAD</name>
        <dbReference type="ChEBI" id="CHEBI:57692"/>
    </ligand>
</feature>
<dbReference type="Pfam" id="PF07992">
    <property type="entry name" value="Pyr_redox_2"/>
    <property type="match status" value="1"/>
</dbReference>
<dbReference type="EC" id="1.18.1.2" evidence="6"/>
<evidence type="ECO:0000256" key="4">
    <source>
        <dbReference type="ARBA" id="ARBA00022857"/>
    </source>
</evidence>
<proteinExistence type="inferred from homology"/>
<accession>A0ABS1TQ68</accession>
<evidence type="ECO:0000256" key="1">
    <source>
        <dbReference type="ARBA" id="ARBA00011738"/>
    </source>
</evidence>
<organism evidence="8 9">
    <name type="scientific">Neobacillus paridis</name>
    <dbReference type="NCBI Taxonomy" id="2803862"/>
    <lineage>
        <taxon>Bacteria</taxon>
        <taxon>Bacillati</taxon>
        <taxon>Bacillota</taxon>
        <taxon>Bacilli</taxon>
        <taxon>Bacillales</taxon>
        <taxon>Bacillaceae</taxon>
        <taxon>Neobacillus</taxon>
    </lineage>
</organism>
<evidence type="ECO:0000313" key="9">
    <source>
        <dbReference type="Proteomes" id="UP000623967"/>
    </source>
</evidence>
<feature type="domain" description="FAD/NAD(P)-binding" evidence="7">
    <location>
        <begin position="7"/>
        <end position="307"/>
    </location>
</feature>
<feature type="binding site" evidence="6">
    <location>
        <position position="123"/>
    </location>
    <ligand>
        <name>FAD</name>
        <dbReference type="ChEBI" id="CHEBI:57692"/>
    </ligand>
</feature>
<gene>
    <name evidence="8" type="ORF">JK635_13345</name>
</gene>
<dbReference type="Proteomes" id="UP000623967">
    <property type="component" value="Unassembled WGS sequence"/>
</dbReference>
<name>A0ABS1TQ68_9BACI</name>
<dbReference type="PANTHER" id="PTHR48105">
    <property type="entry name" value="THIOREDOXIN REDUCTASE 1-RELATED-RELATED"/>
    <property type="match status" value="1"/>
</dbReference>
<dbReference type="Gene3D" id="3.50.50.60">
    <property type="entry name" value="FAD/NAD(P)-binding domain"/>
    <property type="match status" value="2"/>
</dbReference>
<dbReference type="InterPro" id="IPR023753">
    <property type="entry name" value="FAD/NAD-binding_dom"/>
</dbReference>
<keyword evidence="9" id="KW-1185">Reference proteome</keyword>
<dbReference type="RefSeq" id="WP_202654456.1">
    <property type="nucleotide sequence ID" value="NZ_JAESWB010000181.1"/>
</dbReference>
<feature type="binding site" evidence="6">
    <location>
        <position position="88"/>
    </location>
    <ligand>
        <name>FAD</name>
        <dbReference type="ChEBI" id="CHEBI:57692"/>
    </ligand>
</feature>
<feature type="binding site" evidence="6">
    <location>
        <position position="290"/>
    </location>
    <ligand>
        <name>FAD</name>
        <dbReference type="ChEBI" id="CHEBI:57692"/>
    </ligand>
</feature>
<reference evidence="8 9" key="1">
    <citation type="submission" date="2021-01" db="EMBL/GenBank/DDBJ databases">
        <title>Genome public.</title>
        <authorList>
            <person name="Liu C."/>
            <person name="Sun Q."/>
        </authorList>
    </citation>
    <scope>NUCLEOTIDE SEQUENCE [LARGE SCALE GENOMIC DNA]</scope>
    <source>
        <strain evidence="8 9">YIM B02564</strain>
    </source>
</reference>
<keyword evidence="5 6" id="KW-0560">Oxidoreductase</keyword>
<sequence>MDRKELFDVTIIGGGPAGLYSAFYSGLREMKTKIIEYQPQLGGKLHVYPEKIIWDVGGQTPIPGAKLMEQLVKQGLTFNPTVVLNEKVEKISSEGEHIFVVQTASGKKHYSKTVIIAIGSGILRPKRLEIDGTEQLEVSNLHYTVKSLTHFKDKAVVISGGGNTAIDWANELESIAKVVYVIYRKDALKGHEASATKLLNGTAVCLFQTTMTKLDVSSDGTKIVSVELTNHETGEVFSLPIDEVIVNHGYEIDASLVKNSELDIEMVDDFYIAGNAVSETSIGGLYAAGDILMYEGKLQLIAGAFQDAANAVNKAKQWIQPDAEKTAVVSSHHEGLKKRNRVLLQQMMKG</sequence>
<comment type="subunit">
    <text evidence="1 6">Homodimer.</text>
</comment>
<feature type="binding site" evidence="6">
    <location>
        <position position="331"/>
    </location>
    <ligand>
        <name>FAD</name>
        <dbReference type="ChEBI" id="CHEBI:57692"/>
    </ligand>
</feature>
<evidence type="ECO:0000259" key="7">
    <source>
        <dbReference type="Pfam" id="PF07992"/>
    </source>
</evidence>
<dbReference type="HAMAP" id="MF_01685">
    <property type="entry name" value="FENR2"/>
    <property type="match status" value="1"/>
</dbReference>
<comment type="similarity">
    <text evidence="6">Belongs to the ferredoxin--NADP reductase type 2 family.</text>
</comment>
<dbReference type="InterPro" id="IPR022890">
    <property type="entry name" value="Fd--NADP_Rdtase_type_2"/>
</dbReference>
<evidence type="ECO:0000256" key="6">
    <source>
        <dbReference type="HAMAP-Rule" id="MF_01685"/>
    </source>
</evidence>
<dbReference type="InterPro" id="IPR050097">
    <property type="entry name" value="Ferredoxin-NADP_redctase_2"/>
</dbReference>
<evidence type="ECO:0000256" key="2">
    <source>
        <dbReference type="ARBA" id="ARBA00022630"/>
    </source>
</evidence>
<evidence type="ECO:0000256" key="3">
    <source>
        <dbReference type="ARBA" id="ARBA00022827"/>
    </source>
</evidence>
<comment type="cofactor">
    <cofactor evidence="6">
        <name>FAD</name>
        <dbReference type="ChEBI" id="CHEBI:57692"/>
    </cofactor>
    <text evidence="6">Binds 1 FAD per subunit.</text>
</comment>
<comment type="catalytic activity">
    <reaction evidence="6">
        <text>2 reduced [2Fe-2S]-[ferredoxin] + NADP(+) + H(+) = 2 oxidized [2Fe-2S]-[ferredoxin] + NADPH</text>
        <dbReference type="Rhea" id="RHEA:20125"/>
        <dbReference type="Rhea" id="RHEA-COMP:10000"/>
        <dbReference type="Rhea" id="RHEA-COMP:10001"/>
        <dbReference type="ChEBI" id="CHEBI:15378"/>
        <dbReference type="ChEBI" id="CHEBI:33737"/>
        <dbReference type="ChEBI" id="CHEBI:33738"/>
        <dbReference type="ChEBI" id="CHEBI:57783"/>
        <dbReference type="ChEBI" id="CHEBI:58349"/>
        <dbReference type="EC" id="1.18.1.2"/>
    </reaction>
</comment>
<dbReference type="PRINTS" id="PR00469">
    <property type="entry name" value="PNDRDTASEII"/>
</dbReference>
<comment type="caution">
    <text evidence="6">Lacks conserved residue(s) required for the propagation of feature annotation.</text>
</comment>
<dbReference type="PRINTS" id="PR00368">
    <property type="entry name" value="FADPNR"/>
</dbReference>
<dbReference type="SUPFAM" id="SSF51905">
    <property type="entry name" value="FAD/NAD(P)-binding domain"/>
    <property type="match status" value="1"/>
</dbReference>
<keyword evidence="2 6" id="KW-0285">Flavoprotein</keyword>
<evidence type="ECO:0000313" key="8">
    <source>
        <dbReference type="EMBL" id="MBL4953194.1"/>
    </source>
</evidence>
<dbReference type="EMBL" id="JAESWB010000181">
    <property type="protein sequence ID" value="MBL4953194.1"/>
    <property type="molecule type" value="Genomic_DNA"/>
</dbReference>
<keyword evidence="4 6" id="KW-0521">NADP</keyword>
<protein>
    <recommendedName>
        <fullName evidence="6">Ferredoxin--NADP reductase</fullName>
        <shortName evidence="6">FNR</shortName>
        <shortName evidence="6">Fd-NADP(+) reductase</shortName>
        <ecNumber evidence="6">1.18.1.2</ecNumber>
    </recommendedName>
</protein>
<keyword evidence="3 6" id="KW-0274">FAD</keyword>